<keyword evidence="3" id="KW-1185">Reference proteome</keyword>
<sequence length="117" mass="12430">MDKYMQVLQELIKNTGLEGASLVSADGLPISSVLKPGLEEDRIAAMSAAILSLGERVSEELAKGGLEQITIKGENGYVILTGVGHDAVMVVLADNNAKLGLLLMEIKKAQERLKALI</sequence>
<dbReference type="GO" id="GO:0032008">
    <property type="term" value="P:positive regulation of TOR signaling"/>
    <property type="evidence" value="ECO:0007669"/>
    <property type="project" value="InterPro"/>
</dbReference>
<protein>
    <recommendedName>
        <fullName evidence="1">Roadblock/LAMTOR2 domain-containing protein</fullName>
    </recommendedName>
</protein>
<reference evidence="3" key="1">
    <citation type="submission" date="2017-09" db="EMBL/GenBank/DDBJ databases">
        <authorList>
            <person name="Varghese N."/>
            <person name="Submissions S."/>
        </authorList>
    </citation>
    <scope>NUCLEOTIDE SEQUENCE [LARGE SCALE GENOMIC DNA]</scope>
    <source>
        <strain evidence="3">DSM 2913</strain>
    </source>
</reference>
<dbReference type="EMBL" id="OBEN01000001">
    <property type="protein sequence ID" value="SNZ10762.1"/>
    <property type="molecule type" value="Genomic_DNA"/>
</dbReference>
<dbReference type="PANTHER" id="PTHR13323">
    <property type="entry name" value="LATE ENDOSOMAL/LYSOSOMAL MP1 INTERACTING PROTEIN"/>
    <property type="match status" value="1"/>
</dbReference>
<proteinExistence type="predicted"/>
<dbReference type="SMART" id="SM00960">
    <property type="entry name" value="Robl_LC7"/>
    <property type="match status" value="1"/>
</dbReference>
<name>A0A285NMP3_9AQUI</name>
<evidence type="ECO:0000259" key="1">
    <source>
        <dbReference type="SMART" id="SM00960"/>
    </source>
</evidence>
<dbReference type="RefSeq" id="WP_096599886.1">
    <property type="nucleotide sequence ID" value="NZ_OBEN01000001.1"/>
</dbReference>
<dbReference type="AlphaFoldDB" id="A0A285NMP3"/>
<dbReference type="OrthoDB" id="513103at2"/>
<accession>A0A285NMP3</accession>
<dbReference type="SUPFAM" id="SSF103196">
    <property type="entry name" value="Roadblock/LC7 domain"/>
    <property type="match status" value="1"/>
</dbReference>
<evidence type="ECO:0000313" key="3">
    <source>
        <dbReference type="Proteomes" id="UP000218627"/>
    </source>
</evidence>
<feature type="domain" description="Roadblock/LAMTOR2" evidence="1">
    <location>
        <begin position="5"/>
        <end position="93"/>
    </location>
</feature>
<dbReference type="Pfam" id="PF03259">
    <property type="entry name" value="Robl_LC7"/>
    <property type="match status" value="1"/>
</dbReference>
<organism evidence="2 3">
    <name type="scientific">Hydrogenobacter hydrogenophilus</name>
    <dbReference type="NCBI Taxonomy" id="35835"/>
    <lineage>
        <taxon>Bacteria</taxon>
        <taxon>Pseudomonadati</taxon>
        <taxon>Aquificota</taxon>
        <taxon>Aquificia</taxon>
        <taxon>Aquificales</taxon>
        <taxon>Aquificaceae</taxon>
        <taxon>Hydrogenobacter</taxon>
    </lineage>
</organism>
<dbReference type="InterPro" id="IPR004942">
    <property type="entry name" value="Roadblock/LAMTOR2_dom"/>
</dbReference>
<dbReference type="Proteomes" id="UP000218627">
    <property type="component" value="Unassembled WGS sequence"/>
</dbReference>
<gene>
    <name evidence="2" type="ORF">SAMN06265353_0042</name>
</gene>
<evidence type="ECO:0000313" key="2">
    <source>
        <dbReference type="EMBL" id="SNZ10762.1"/>
    </source>
</evidence>
<dbReference type="Gene3D" id="3.30.450.30">
    <property type="entry name" value="Dynein light chain 2a, cytoplasmic"/>
    <property type="match status" value="1"/>
</dbReference>
<dbReference type="GO" id="GO:0060090">
    <property type="term" value="F:molecular adaptor activity"/>
    <property type="evidence" value="ECO:0007669"/>
    <property type="project" value="InterPro"/>
</dbReference>
<dbReference type="InterPro" id="IPR037587">
    <property type="entry name" value="LAMTOR2-like"/>
</dbReference>
<dbReference type="GO" id="GO:0005085">
    <property type="term" value="F:guanyl-nucleotide exchange factor activity"/>
    <property type="evidence" value="ECO:0007669"/>
    <property type="project" value="InterPro"/>
</dbReference>